<dbReference type="Pfam" id="PF13510">
    <property type="entry name" value="Fer2_4"/>
    <property type="match status" value="1"/>
</dbReference>
<dbReference type="InterPro" id="IPR006657">
    <property type="entry name" value="MoPterin_dinucl-bd_dom"/>
</dbReference>
<dbReference type="GO" id="GO:0015942">
    <property type="term" value="P:formate metabolic process"/>
    <property type="evidence" value="ECO:0007669"/>
    <property type="project" value="InterPro"/>
</dbReference>
<name>A0A3P3VJ10_9GAMM</name>
<dbReference type="SUPFAM" id="SSF53706">
    <property type="entry name" value="Formate dehydrogenase/DMSO reductase, domains 1-3"/>
    <property type="match status" value="1"/>
</dbReference>
<reference evidence="10 11" key="2">
    <citation type="submission" date="2018-12" db="EMBL/GenBank/DDBJ databases">
        <title>Simiduia agarivorans gen. nov., sp. nov., a marine, agarolytic bacterium isolated from shallow coastal water from Keelung, Taiwan.</title>
        <authorList>
            <person name="Shieh W.Y."/>
        </authorList>
    </citation>
    <scope>NUCLEOTIDE SEQUENCE [LARGE SCALE GENOMIC DNA]</scope>
    <source>
        <strain evidence="10 11">GTF-13</strain>
    </source>
</reference>
<dbReference type="PIRSF" id="PIRSF036643">
    <property type="entry name" value="FDH_alpha"/>
    <property type="match status" value="1"/>
</dbReference>
<dbReference type="Pfam" id="PF12838">
    <property type="entry name" value="Fer4_7"/>
    <property type="match status" value="1"/>
</dbReference>
<dbReference type="Pfam" id="PF01568">
    <property type="entry name" value="Molydop_binding"/>
    <property type="match status" value="1"/>
</dbReference>
<dbReference type="NCBIfam" id="TIGR01591">
    <property type="entry name" value="Fdh-alpha"/>
    <property type="match status" value="1"/>
</dbReference>
<keyword evidence="7" id="KW-0411">Iron-sulfur</keyword>
<keyword evidence="6" id="KW-0408">Iron</keyword>
<evidence type="ECO:0000313" key="10">
    <source>
        <dbReference type="EMBL" id="RRJ82690.1"/>
    </source>
</evidence>
<dbReference type="PROSITE" id="PS00198">
    <property type="entry name" value="4FE4S_FER_1"/>
    <property type="match status" value="1"/>
</dbReference>
<evidence type="ECO:0000256" key="2">
    <source>
        <dbReference type="ARBA" id="ARBA00022485"/>
    </source>
</evidence>
<dbReference type="InterPro" id="IPR006655">
    <property type="entry name" value="Mopterin_OxRdtase_prok_CS"/>
</dbReference>
<dbReference type="Pfam" id="PF04879">
    <property type="entry name" value="Molybdop_Fe4S4"/>
    <property type="match status" value="1"/>
</dbReference>
<dbReference type="FunFam" id="3.30.70.20:FF:000035">
    <property type="entry name" value="Iron hydrogenase 1"/>
    <property type="match status" value="1"/>
</dbReference>
<feature type="domain" description="4Fe-4S ferredoxin-type" evidence="8">
    <location>
        <begin position="139"/>
        <end position="169"/>
    </location>
</feature>
<dbReference type="GO" id="GO:0008863">
    <property type="term" value="F:formate dehydrogenase (NAD+) activity"/>
    <property type="evidence" value="ECO:0007669"/>
    <property type="project" value="InterPro"/>
</dbReference>
<evidence type="ECO:0000259" key="9">
    <source>
        <dbReference type="PROSITE" id="PS51669"/>
    </source>
</evidence>
<dbReference type="SUPFAM" id="SSF54862">
    <property type="entry name" value="4Fe-4S ferredoxins"/>
    <property type="match status" value="1"/>
</dbReference>
<organism evidence="10 11">
    <name type="scientific">Aestuariirhabdus litorea</name>
    <dbReference type="NCBI Taxonomy" id="2528527"/>
    <lineage>
        <taxon>Bacteria</taxon>
        <taxon>Pseudomonadati</taxon>
        <taxon>Pseudomonadota</taxon>
        <taxon>Gammaproteobacteria</taxon>
        <taxon>Oceanospirillales</taxon>
        <taxon>Aestuariirhabdaceae</taxon>
        <taxon>Aestuariirhabdus</taxon>
    </lineage>
</organism>
<dbReference type="InterPro" id="IPR017896">
    <property type="entry name" value="4Fe4S_Fe-S-bd"/>
</dbReference>
<reference evidence="10 11" key="1">
    <citation type="submission" date="2018-08" db="EMBL/GenBank/DDBJ databases">
        <authorList>
            <person name="Khan S.A."/>
        </authorList>
    </citation>
    <scope>NUCLEOTIDE SEQUENCE [LARGE SCALE GENOMIC DNA]</scope>
    <source>
        <strain evidence="10 11">GTF-13</strain>
    </source>
</reference>
<dbReference type="SUPFAM" id="SSF50692">
    <property type="entry name" value="ADC-like"/>
    <property type="match status" value="1"/>
</dbReference>
<dbReference type="CDD" id="cd00207">
    <property type="entry name" value="fer2"/>
    <property type="match status" value="1"/>
</dbReference>
<evidence type="ECO:0000256" key="5">
    <source>
        <dbReference type="ARBA" id="ARBA00023002"/>
    </source>
</evidence>
<dbReference type="EMBL" id="QWEZ01000002">
    <property type="protein sequence ID" value="RRJ82690.1"/>
    <property type="molecule type" value="Genomic_DNA"/>
</dbReference>
<proteinExistence type="inferred from homology"/>
<dbReference type="GO" id="GO:0051539">
    <property type="term" value="F:4 iron, 4 sulfur cluster binding"/>
    <property type="evidence" value="ECO:0007669"/>
    <property type="project" value="UniProtKB-KW"/>
</dbReference>
<dbReference type="Gene3D" id="3.30.70.20">
    <property type="match status" value="1"/>
</dbReference>
<dbReference type="PROSITE" id="PS00490">
    <property type="entry name" value="MOLYBDOPTERIN_PROK_2"/>
    <property type="match status" value="1"/>
</dbReference>
<dbReference type="SUPFAM" id="SSF54292">
    <property type="entry name" value="2Fe-2S ferredoxin-like"/>
    <property type="match status" value="1"/>
</dbReference>
<dbReference type="GO" id="GO:0003954">
    <property type="term" value="F:NADH dehydrogenase activity"/>
    <property type="evidence" value="ECO:0007669"/>
    <property type="project" value="TreeGrafter"/>
</dbReference>
<dbReference type="PROSITE" id="PS51379">
    <property type="entry name" value="4FE4S_FER_2"/>
    <property type="match status" value="2"/>
</dbReference>
<gene>
    <name evidence="10" type="ORF">D0544_12580</name>
</gene>
<dbReference type="PANTHER" id="PTHR43105">
    <property type="entry name" value="RESPIRATORY NITRATE REDUCTASE"/>
    <property type="match status" value="1"/>
</dbReference>
<evidence type="ECO:0000256" key="6">
    <source>
        <dbReference type="ARBA" id="ARBA00023004"/>
    </source>
</evidence>
<dbReference type="Pfam" id="PF00384">
    <property type="entry name" value="Molybdopterin"/>
    <property type="match status" value="1"/>
</dbReference>
<dbReference type="RefSeq" id="WP_125016661.1">
    <property type="nucleotide sequence ID" value="NZ_QWEZ01000002.1"/>
</dbReference>
<dbReference type="InterPro" id="IPR009010">
    <property type="entry name" value="Asp_de-COase-like_dom_sf"/>
</dbReference>
<comment type="caution">
    <text evidence="10">The sequence shown here is derived from an EMBL/GenBank/DDBJ whole genome shotgun (WGS) entry which is preliminary data.</text>
</comment>
<dbReference type="InterPro" id="IPR001041">
    <property type="entry name" value="2Fe-2S_ferredoxin-type"/>
</dbReference>
<evidence type="ECO:0000256" key="3">
    <source>
        <dbReference type="ARBA" id="ARBA00022723"/>
    </source>
</evidence>
<dbReference type="GO" id="GO:0046872">
    <property type="term" value="F:metal ion binding"/>
    <property type="evidence" value="ECO:0007669"/>
    <property type="project" value="UniProtKB-KW"/>
</dbReference>
<keyword evidence="5" id="KW-0560">Oxidoreductase</keyword>
<dbReference type="InterPro" id="IPR006963">
    <property type="entry name" value="Mopterin_OxRdtase_4Fe-4S_dom"/>
</dbReference>
<dbReference type="Gene3D" id="3.10.20.740">
    <property type="match status" value="1"/>
</dbReference>
<feature type="domain" description="4Fe-4S Mo/W bis-MGD-type" evidence="9">
    <location>
        <begin position="218"/>
        <end position="273"/>
    </location>
</feature>
<feature type="domain" description="4Fe-4S ferredoxin-type" evidence="8">
    <location>
        <begin position="183"/>
        <end position="211"/>
    </location>
</feature>
<evidence type="ECO:0000256" key="7">
    <source>
        <dbReference type="ARBA" id="ARBA00023014"/>
    </source>
</evidence>
<dbReference type="Gene3D" id="3.40.50.740">
    <property type="match status" value="1"/>
</dbReference>
<protein>
    <submittedName>
        <fullName evidence="10">Formate dehydrogenase subunit alpha</fullName>
    </submittedName>
</protein>
<dbReference type="Proteomes" id="UP000280792">
    <property type="component" value="Unassembled WGS sequence"/>
</dbReference>
<dbReference type="Gene3D" id="2.20.25.90">
    <property type="entry name" value="ADC-like domains"/>
    <property type="match status" value="1"/>
</dbReference>
<dbReference type="Gene3D" id="3.40.228.10">
    <property type="entry name" value="Dimethylsulfoxide Reductase, domain 2"/>
    <property type="match status" value="1"/>
</dbReference>
<dbReference type="InterPro" id="IPR041924">
    <property type="entry name" value="Formate_Dh-H_N"/>
</dbReference>
<evidence type="ECO:0000313" key="11">
    <source>
        <dbReference type="Proteomes" id="UP000280792"/>
    </source>
</evidence>
<dbReference type="GO" id="GO:1990204">
    <property type="term" value="C:oxidoreductase complex"/>
    <property type="evidence" value="ECO:0007669"/>
    <property type="project" value="UniProtKB-ARBA"/>
</dbReference>
<sequence length="916" mass="100021">MSDNRITFFLDGEPCSAQPGQTILQAAQPHQAIPHLCCSDRPGFKSDGNCRACVVEIEGERALAPSCRREVSEGMRVNSAGSERVQRNRARLLELLVSDLPNGRSSEEHQQLHHWAGALGVSHSRFPGGDAQFDDLSHSAIRVNHSACINCQLCRQACQDLQVNRVIGLSGRGTEARIGFDLDDPLGDSTCVACGECVQACPTGALLPAAPLSRQPVEQRVHSICPYCGVGCQLEYQVSNDRIIAVDGRSGPSNEGRLCVKGRFGFDYINHADRLRVPLVRREDAPPKGAPFDPAERDRYFREASWEEALERACEGLVRLKHQHGASALAGLGSAKGSNEEAYLFQKLVRTGFGSNNVDHCTRLCHASSVAALLEGIGSGAVTASFMQVVNAEVAIVIGCNPESNHPVAANLFKQAARNGTQLVVIDSRGHSLREHASHLLQLTPGSDVALLNAMLHVIIRESLYDHRFVAERLEGFDALQAHLDDYSPEAMAPLCGIDAERIREVARLFARAERAMIFWGMGISQHTHGTDNVRCLIALALLCGQVGRPGTGLHPLRGQNNVQGASDAGLIPMMLPDYQRVDNAEARARFEQLWQSPLAAQPGLTVVEMIDAIHHDQIRGMYIMGENPAMSDPDLNHSRQALARLEHLVVQDLFITETAAYADVILPASAWPEKSGTVTNTNRQVQLGRPAVSLPGQCRQDWWIIQAIAQGMGLDWAYPGPEAIYREMQQAMPSLTHIDRERLERENSVTYPCPTPDGEGTDVLFADRFPTASGKARLVAATLLPPDETCDSQYPLILSTGRLLEHWHTGAMTRRSRVLDTLEPGAIVCAHPLTLREWKLQAGEAVRVESRRGAMKALLRADEAVPPGSLFIPFCFAEGAANLLTNPKLDPFGKIPEFKYCAVRLAPTPPPNSLD</sequence>
<keyword evidence="4" id="KW-0677">Repeat</keyword>
<dbReference type="AlphaFoldDB" id="A0A3P3VJ10"/>
<dbReference type="InterPro" id="IPR050123">
    <property type="entry name" value="Prok_molybdopt-oxidoreductase"/>
</dbReference>
<keyword evidence="3" id="KW-0479">Metal-binding</keyword>
<evidence type="ECO:0000256" key="4">
    <source>
        <dbReference type="ARBA" id="ARBA00022737"/>
    </source>
</evidence>
<dbReference type="CDD" id="cd02753">
    <property type="entry name" value="MopB_Formate-Dh-H"/>
    <property type="match status" value="1"/>
</dbReference>
<comment type="similarity">
    <text evidence="1">In the C-terminal section; belongs to the prokaryotic molybdopterin-containing oxidoreductase family.</text>
</comment>
<keyword evidence="11" id="KW-1185">Reference proteome</keyword>
<dbReference type="GO" id="GO:0043546">
    <property type="term" value="F:molybdopterin cofactor binding"/>
    <property type="evidence" value="ECO:0007669"/>
    <property type="project" value="InterPro"/>
</dbReference>
<evidence type="ECO:0000256" key="1">
    <source>
        <dbReference type="ARBA" id="ARBA00007023"/>
    </source>
</evidence>
<dbReference type="SMART" id="SM00926">
    <property type="entry name" value="Molybdop_Fe4S4"/>
    <property type="match status" value="1"/>
</dbReference>
<dbReference type="InterPro" id="IPR036010">
    <property type="entry name" value="2Fe-2S_ferredoxin-like_sf"/>
</dbReference>
<dbReference type="PANTHER" id="PTHR43105:SF14">
    <property type="entry name" value="FORMATE DEHYDROGENASE H"/>
    <property type="match status" value="1"/>
</dbReference>
<accession>A0A3P3VJ10</accession>
<dbReference type="InterPro" id="IPR006656">
    <property type="entry name" value="Mopterin_OxRdtase"/>
</dbReference>
<dbReference type="PROSITE" id="PS51669">
    <property type="entry name" value="4FE4S_MOW_BIS_MGD"/>
    <property type="match status" value="1"/>
</dbReference>
<dbReference type="InterPro" id="IPR006478">
    <property type="entry name" value="Formate_DH_asu"/>
</dbReference>
<dbReference type="CDD" id="cd02790">
    <property type="entry name" value="MopB_CT_Formate-Dh_H"/>
    <property type="match status" value="1"/>
</dbReference>
<keyword evidence="2" id="KW-0004">4Fe-4S</keyword>
<dbReference type="Gene3D" id="2.40.40.20">
    <property type="match status" value="1"/>
</dbReference>
<dbReference type="InterPro" id="IPR017900">
    <property type="entry name" value="4Fe4S_Fe_S_CS"/>
</dbReference>
<dbReference type="GO" id="GO:0016020">
    <property type="term" value="C:membrane"/>
    <property type="evidence" value="ECO:0007669"/>
    <property type="project" value="TreeGrafter"/>
</dbReference>
<evidence type="ECO:0000259" key="8">
    <source>
        <dbReference type="PROSITE" id="PS51379"/>
    </source>
</evidence>
<dbReference type="InterPro" id="IPR041925">
    <property type="entry name" value="CT_Formate-Dh_H"/>
</dbReference>
<dbReference type="GO" id="GO:0022904">
    <property type="term" value="P:respiratory electron transport chain"/>
    <property type="evidence" value="ECO:0007669"/>
    <property type="project" value="TreeGrafter"/>
</dbReference>